<dbReference type="GO" id="GO:0008984">
    <property type="term" value="F:protein-glutamate methylesterase activity"/>
    <property type="evidence" value="ECO:0007669"/>
    <property type="project" value="UniProtKB-UniRule"/>
</dbReference>
<dbReference type="PROSITE" id="PS50122">
    <property type="entry name" value="CHEB"/>
    <property type="match status" value="1"/>
</dbReference>
<dbReference type="InterPro" id="IPR035909">
    <property type="entry name" value="CheB_C"/>
</dbReference>
<dbReference type="STRING" id="388408.LAX5112_03224"/>
<evidence type="ECO:0000256" key="5">
    <source>
        <dbReference type="PROSITE-ProRule" id="PRU00050"/>
    </source>
</evidence>
<reference evidence="11" key="1">
    <citation type="submission" date="2015-07" db="EMBL/GenBank/DDBJ databases">
        <authorList>
            <person name="Rodrigo-Torres Lidia"/>
            <person name="Arahal R.David."/>
        </authorList>
    </citation>
    <scope>NUCLEOTIDE SEQUENCE [LARGE SCALE GENOMIC DNA]</scope>
    <source>
        <strain evidence="11">CECT 5112</strain>
    </source>
</reference>
<evidence type="ECO:0000256" key="2">
    <source>
        <dbReference type="ARBA" id="ARBA00022801"/>
    </source>
</evidence>
<dbReference type="EMBL" id="CXWD01000012">
    <property type="protein sequence ID" value="CTQ72556.1"/>
    <property type="molecule type" value="Genomic_DNA"/>
</dbReference>
<evidence type="ECO:0000313" key="11">
    <source>
        <dbReference type="Proteomes" id="UP000053235"/>
    </source>
</evidence>
<dbReference type="Gene3D" id="3.40.50.2300">
    <property type="match status" value="1"/>
</dbReference>
<dbReference type="PANTHER" id="PTHR42872">
    <property type="entry name" value="PROTEIN-GLUTAMATE METHYLESTERASE/PROTEIN-GLUTAMINE GLUTAMINASE"/>
    <property type="match status" value="1"/>
</dbReference>
<accession>A0A0M7ADQ9</accession>
<dbReference type="PIRSF" id="PIRSF000876">
    <property type="entry name" value="RR_chemtxs_CheB"/>
    <property type="match status" value="1"/>
</dbReference>
<comment type="PTM">
    <text evidence="4">Phosphorylated by CheA. Phosphorylation of the N-terminal regulatory domain activates the methylesterase activity.</text>
</comment>
<evidence type="ECO:0000256" key="7">
    <source>
        <dbReference type="SAM" id="MobiDB-lite"/>
    </source>
</evidence>
<comment type="catalytic activity">
    <reaction evidence="3 4">
        <text>[protein]-L-glutamate 5-O-methyl ester + H2O = L-glutamyl-[protein] + methanol + H(+)</text>
        <dbReference type="Rhea" id="RHEA:23236"/>
        <dbReference type="Rhea" id="RHEA-COMP:10208"/>
        <dbReference type="Rhea" id="RHEA-COMP:10311"/>
        <dbReference type="ChEBI" id="CHEBI:15377"/>
        <dbReference type="ChEBI" id="CHEBI:15378"/>
        <dbReference type="ChEBI" id="CHEBI:17790"/>
        <dbReference type="ChEBI" id="CHEBI:29973"/>
        <dbReference type="ChEBI" id="CHEBI:82795"/>
        <dbReference type="EC" id="3.1.1.61"/>
    </reaction>
</comment>
<evidence type="ECO:0000259" key="8">
    <source>
        <dbReference type="PROSITE" id="PS50110"/>
    </source>
</evidence>
<dbReference type="SUPFAM" id="SSF52738">
    <property type="entry name" value="Methylesterase CheB, C-terminal domain"/>
    <property type="match status" value="1"/>
</dbReference>
<dbReference type="GO" id="GO:0006935">
    <property type="term" value="P:chemotaxis"/>
    <property type="evidence" value="ECO:0007669"/>
    <property type="project" value="UniProtKB-UniRule"/>
</dbReference>
<evidence type="ECO:0000256" key="4">
    <source>
        <dbReference type="HAMAP-Rule" id="MF_00099"/>
    </source>
</evidence>
<keyword evidence="11" id="KW-1185">Reference proteome</keyword>
<comment type="catalytic activity">
    <reaction evidence="4">
        <text>L-glutaminyl-[protein] + H2O = L-glutamyl-[protein] + NH4(+)</text>
        <dbReference type="Rhea" id="RHEA:16441"/>
        <dbReference type="Rhea" id="RHEA-COMP:10207"/>
        <dbReference type="Rhea" id="RHEA-COMP:10208"/>
        <dbReference type="ChEBI" id="CHEBI:15377"/>
        <dbReference type="ChEBI" id="CHEBI:28938"/>
        <dbReference type="ChEBI" id="CHEBI:29973"/>
        <dbReference type="ChEBI" id="CHEBI:30011"/>
        <dbReference type="EC" id="3.5.1.44"/>
    </reaction>
</comment>
<organism evidence="10 11">
    <name type="scientific">Roseibium alexandrii</name>
    <dbReference type="NCBI Taxonomy" id="388408"/>
    <lineage>
        <taxon>Bacteria</taxon>
        <taxon>Pseudomonadati</taxon>
        <taxon>Pseudomonadota</taxon>
        <taxon>Alphaproteobacteria</taxon>
        <taxon>Hyphomicrobiales</taxon>
        <taxon>Stappiaceae</taxon>
        <taxon>Roseibium</taxon>
    </lineage>
</organism>
<feature type="active site" evidence="4 5">
    <location>
        <position position="223"/>
    </location>
</feature>
<gene>
    <name evidence="4 10" type="primary">cheB</name>
    <name evidence="10" type="ORF">LAX5112_03224</name>
</gene>
<dbReference type="InterPro" id="IPR000673">
    <property type="entry name" value="Sig_transdc_resp-reg_Me-estase"/>
</dbReference>
<keyword evidence="2 4" id="KW-0378">Hydrolase</keyword>
<dbReference type="Pfam" id="PF01339">
    <property type="entry name" value="CheB_methylest"/>
    <property type="match status" value="1"/>
</dbReference>
<feature type="region of interest" description="Disordered" evidence="7">
    <location>
        <begin position="160"/>
        <end position="184"/>
    </location>
</feature>
<dbReference type="AlphaFoldDB" id="A0A0M7ADQ9"/>
<dbReference type="Pfam" id="PF00072">
    <property type="entry name" value="Response_reg"/>
    <property type="match status" value="1"/>
</dbReference>
<feature type="active site" evidence="4 5">
    <location>
        <position position="347"/>
    </location>
</feature>
<dbReference type="CDD" id="cd17541">
    <property type="entry name" value="REC_CheB-like"/>
    <property type="match status" value="1"/>
</dbReference>
<evidence type="ECO:0000256" key="3">
    <source>
        <dbReference type="ARBA" id="ARBA00048267"/>
    </source>
</evidence>
<dbReference type="GO" id="GO:0000156">
    <property type="term" value="F:phosphorelay response regulator activity"/>
    <property type="evidence" value="ECO:0007669"/>
    <property type="project" value="InterPro"/>
</dbReference>
<dbReference type="Proteomes" id="UP000053235">
    <property type="component" value="Unassembled WGS sequence"/>
</dbReference>
<feature type="domain" description="Response regulatory" evidence="8">
    <location>
        <begin position="20"/>
        <end position="138"/>
    </location>
</feature>
<dbReference type="SMART" id="SM00448">
    <property type="entry name" value="REC"/>
    <property type="match status" value="1"/>
</dbReference>
<name>A0A0M7ADQ9_9HYPH</name>
<dbReference type="InterPro" id="IPR008248">
    <property type="entry name" value="CheB-like"/>
</dbReference>
<comment type="function">
    <text evidence="4">Involved in chemotaxis. Part of a chemotaxis signal transduction system that modulates chemotaxis in response to various stimuli. Catalyzes the demethylation of specific methylglutamate residues introduced into the chemoreceptors (methyl-accepting chemotaxis proteins or MCP) by CheR. Also mediates the irreversible deamidation of specific glutamine residues to glutamic acid.</text>
</comment>
<feature type="compositionally biased region" description="Polar residues" evidence="7">
    <location>
        <begin position="167"/>
        <end position="184"/>
    </location>
</feature>
<protein>
    <recommendedName>
        <fullName evidence="4">Protein-glutamate methylesterase/protein-glutamine glutaminase</fullName>
        <ecNumber evidence="4">3.1.1.61</ecNumber>
        <ecNumber evidence="4">3.5.1.44</ecNumber>
    </recommendedName>
</protein>
<dbReference type="PANTHER" id="PTHR42872:SF3">
    <property type="entry name" value="PROTEIN-GLUTAMATE METHYLESTERASE_PROTEIN-GLUTAMINE GLUTAMINASE 1"/>
    <property type="match status" value="1"/>
</dbReference>
<dbReference type="PROSITE" id="PS50110">
    <property type="entry name" value="RESPONSE_REGULATORY"/>
    <property type="match status" value="1"/>
</dbReference>
<proteinExistence type="inferred from homology"/>
<dbReference type="GO" id="GO:0050568">
    <property type="term" value="F:protein-glutamine glutaminase activity"/>
    <property type="evidence" value="ECO:0007669"/>
    <property type="project" value="UniProtKB-UniRule"/>
</dbReference>
<dbReference type="OrthoDB" id="9793421at2"/>
<feature type="domain" description="CheB-type methylesterase" evidence="9">
    <location>
        <begin position="209"/>
        <end position="405"/>
    </location>
</feature>
<dbReference type="EC" id="3.5.1.44" evidence="4"/>
<dbReference type="InterPro" id="IPR001789">
    <property type="entry name" value="Sig_transdc_resp-reg_receiver"/>
</dbReference>
<dbReference type="SUPFAM" id="SSF52172">
    <property type="entry name" value="CheY-like"/>
    <property type="match status" value="1"/>
</dbReference>
<dbReference type="InterPro" id="IPR011006">
    <property type="entry name" value="CheY-like_superfamily"/>
</dbReference>
<evidence type="ECO:0000259" key="9">
    <source>
        <dbReference type="PROSITE" id="PS50122"/>
    </source>
</evidence>
<keyword evidence="4 6" id="KW-0597">Phosphoprotein</keyword>
<feature type="modified residue" description="4-aspartylphosphate" evidence="4 6">
    <location>
        <position position="71"/>
    </location>
</feature>
<evidence type="ECO:0000256" key="6">
    <source>
        <dbReference type="PROSITE-ProRule" id="PRU00169"/>
    </source>
</evidence>
<sequence>MAFAQRNVAAGVTPGADPIKVMVVDDAVVIRGLLTRWLGEDKALKVVGSHRNGRLAVEDIEKSNPDVVVLDIEMPEMDGMTALPLMLAKKRDLIVIMASTLTRRNAEVSLKALSLGAADYVPKPESTSEVTTSVDFRRELIDKVKALGARAIRMRAPVRTMRAETRAGQTSQPSAPTSPAARSNVDTRASFRGAGPQGAVAAPKFKTRPYSSARPRILAIGSSTGGPQALQEVMKEIGTAMNDVPVVITQHMPPTFTAILAEHMGKAALRPSKEGEDGEILKPGNIYVAPGGKHMTVEKEGGAVKIRLNDGPPVNFCKPAVDPLFDSVSKAYGSACLGLILTGMGSDGANGVRTIAAGGGSIITQDEETSVVWGMPGAAANTGMCSEVLPLKAIGPKVSRVLKGSTR</sequence>
<keyword evidence="4" id="KW-0963">Cytoplasm</keyword>
<dbReference type="NCBIfam" id="NF001965">
    <property type="entry name" value="PRK00742.1"/>
    <property type="match status" value="1"/>
</dbReference>
<dbReference type="Gene3D" id="3.40.50.180">
    <property type="entry name" value="Methylesterase CheB, C-terminal domain"/>
    <property type="match status" value="1"/>
</dbReference>
<evidence type="ECO:0000313" key="10">
    <source>
        <dbReference type="EMBL" id="CTQ72556.1"/>
    </source>
</evidence>
<keyword evidence="1 4" id="KW-0145">Chemotaxis</keyword>
<evidence type="ECO:0000256" key="1">
    <source>
        <dbReference type="ARBA" id="ARBA00022500"/>
    </source>
</evidence>
<comment type="domain">
    <text evidence="4">Contains a C-terminal catalytic domain, and an N-terminal region which modulates catalytic activity.</text>
</comment>
<comment type="subcellular location">
    <subcellularLocation>
        <location evidence="4">Cytoplasm</location>
    </subcellularLocation>
</comment>
<dbReference type="HAMAP" id="MF_00099">
    <property type="entry name" value="CheB_chemtxs"/>
    <property type="match status" value="1"/>
</dbReference>
<dbReference type="EC" id="3.1.1.61" evidence="4"/>
<dbReference type="GO" id="GO:0005737">
    <property type="term" value="C:cytoplasm"/>
    <property type="evidence" value="ECO:0007669"/>
    <property type="project" value="UniProtKB-SubCell"/>
</dbReference>
<dbReference type="CDD" id="cd16432">
    <property type="entry name" value="CheB_Rec"/>
    <property type="match status" value="1"/>
</dbReference>
<feature type="active site" evidence="4 5">
    <location>
        <position position="251"/>
    </location>
</feature>
<comment type="similarity">
    <text evidence="4">Belongs to the CheB family.</text>
</comment>